<protein>
    <submittedName>
        <fullName evidence="2">Uncharacterized protein</fullName>
    </submittedName>
</protein>
<evidence type="ECO:0000313" key="2">
    <source>
        <dbReference type="EMBL" id="NDK55525.1"/>
    </source>
</evidence>
<comment type="caution">
    <text evidence="2">The sequence shown here is derived from an EMBL/GenBank/DDBJ whole genome shotgun (WGS) entry which is preliminary data.</text>
</comment>
<dbReference type="Proteomes" id="UP000478546">
    <property type="component" value="Unassembled WGS sequence"/>
</dbReference>
<sequence>MKRLLVLTFALLGFIFTASANGNEKAVTVENRANHLSDQMIRELRLNNYQSNKIREINLDVVAKMMAVEAEFKGNQELIDQKCKAICSVRDEKLENVLSTAQYSNYFGSRKVYSKYDKEFVASAGQEIDNTKSLAAANTDAVTVN</sequence>
<feature type="chain" id="PRO_5025490407" evidence="1">
    <location>
        <begin position="21"/>
        <end position="145"/>
    </location>
</feature>
<name>A0A6B2GXF8_9BACT</name>
<feature type="signal peptide" evidence="1">
    <location>
        <begin position="1"/>
        <end position="20"/>
    </location>
</feature>
<evidence type="ECO:0000256" key="1">
    <source>
        <dbReference type="SAM" id="SignalP"/>
    </source>
</evidence>
<proteinExistence type="predicted"/>
<keyword evidence="3" id="KW-1185">Reference proteome</keyword>
<accession>A0A6B2GXF8</accession>
<dbReference type="InterPro" id="IPR032612">
    <property type="entry name" value="DUF4890"/>
</dbReference>
<reference evidence="2 3" key="1">
    <citation type="submission" date="2020-01" db="EMBL/GenBank/DDBJ databases">
        <authorList>
            <person name="Kim M.K."/>
        </authorList>
    </citation>
    <scope>NUCLEOTIDE SEQUENCE [LARGE SCALE GENOMIC DNA]</scope>
    <source>
        <strain evidence="2 3">BT213</strain>
    </source>
</reference>
<organism evidence="2 3">
    <name type="scientific">Pontibacter fetidus</name>
    <dbReference type="NCBI Taxonomy" id="2700082"/>
    <lineage>
        <taxon>Bacteria</taxon>
        <taxon>Pseudomonadati</taxon>
        <taxon>Bacteroidota</taxon>
        <taxon>Cytophagia</taxon>
        <taxon>Cytophagales</taxon>
        <taxon>Hymenobacteraceae</taxon>
        <taxon>Pontibacter</taxon>
    </lineage>
</organism>
<keyword evidence="1" id="KW-0732">Signal</keyword>
<gene>
    <name evidence="2" type="ORF">GWO68_06325</name>
</gene>
<evidence type="ECO:0000313" key="3">
    <source>
        <dbReference type="Proteomes" id="UP000478546"/>
    </source>
</evidence>
<dbReference type="EMBL" id="JAAEAA010000006">
    <property type="protein sequence ID" value="NDK55525.1"/>
    <property type="molecule type" value="Genomic_DNA"/>
</dbReference>
<dbReference type="RefSeq" id="WP_162345582.1">
    <property type="nucleotide sequence ID" value="NZ_JAAEAA010000006.1"/>
</dbReference>
<dbReference type="AlphaFoldDB" id="A0A6B2GXF8"/>
<dbReference type="Pfam" id="PF16231">
    <property type="entry name" value="DUF4890"/>
    <property type="match status" value="1"/>
</dbReference>